<proteinExistence type="predicted"/>
<dbReference type="EMBL" id="ML994635">
    <property type="protein sequence ID" value="KAF2185016.1"/>
    <property type="molecule type" value="Genomic_DNA"/>
</dbReference>
<dbReference type="AlphaFoldDB" id="A0A6A6E572"/>
<reference evidence="2" key="1">
    <citation type="journal article" date="2020" name="Stud. Mycol.">
        <title>101 Dothideomycetes genomes: a test case for predicting lifestyles and emergence of pathogens.</title>
        <authorList>
            <person name="Haridas S."/>
            <person name="Albert R."/>
            <person name="Binder M."/>
            <person name="Bloem J."/>
            <person name="Labutti K."/>
            <person name="Salamov A."/>
            <person name="Andreopoulos B."/>
            <person name="Baker S."/>
            <person name="Barry K."/>
            <person name="Bills G."/>
            <person name="Bluhm B."/>
            <person name="Cannon C."/>
            <person name="Castanera R."/>
            <person name="Culley D."/>
            <person name="Daum C."/>
            <person name="Ezra D."/>
            <person name="Gonzalez J."/>
            <person name="Henrissat B."/>
            <person name="Kuo A."/>
            <person name="Liang C."/>
            <person name="Lipzen A."/>
            <person name="Lutzoni F."/>
            <person name="Magnuson J."/>
            <person name="Mondo S."/>
            <person name="Nolan M."/>
            <person name="Ohm R."/>
            <person name="Pangilinan J."/>
            <person name="Park H.-J."/>
            <person name="Ramirez L."/>
            <person name="Alfaro M."/>
            <person name="Sun H."/>
            <person name="Tritt A."/>
            <person name="Yoshinaga Y."/>
            <person name="Zwiers L.-H."/>
            <person name="Turgeon B."/>
            <person name="Goodwin S."/>
            <person name="Spatafora J."/>
            <person name="Crous P."/>
            <person name="Grigoriev I."/>
        </authorList>
    </citation>
    <scope>NUCLEOTIDE SEQUENCE</scope>
    <source>
        <strain evidence="2">CBS 207.26</strain>
    </source>
</reference>
<evidence type="ECO:0000313" key="2">
    <source>
        <dbReference type="EMBL" id="KAF2185016.1"/>
    </source>
</evidence>
<name>A0A6A6E572_9PEZI</name>
<dbReference type="Proteomes" id="UP000800200">
    <property type="component" value="Unassembled WGS sequence"/>
</dbReference>
<organism evidence="2 3">
    <name type="scientific">Zopfia rhizophila CBS 207.26</name>
    <dbReference type="NCBI Taxonomy" id="1314779"/>
    <lineage>
        <taxon>Eukaryota</taxon>
        <taxon>Fungi</taxon>
        <taxon>Dikarya</taxon>
        <taxon>Ascomycota</taxon>
        <taxon>Pezizomycotina</taxon>
        <taxon>Dothideomycetes</taxon>
        <taxon>Dothideomycetes incertae sedis</taxon>
        <taxon>Zopfiaceae</taxon>
        <taxon>Zopfia</taxon>
    </lineage>
</organism>
<evidence type="ECO:0000256" key="1">
    <source>
        <dbReference type="SAM" id="Coils"/>
    </source>
</evidence>
<accession>A0A6A6E572</accession>
<keyword evidence="3" id="KW-1185">Reference proteome</keyword>
<feature type="coiled-coil region" evidence="1">
    <location>
        <begin position="118"/>
        <end position="145"/>
    </location>
</feature>
<keyword evidence="1" id="KW-0175">Coiled coil</keyword>
<sequence>MPETLGRLHSFVKEIPWGSVEKSREFFVHAKRCEFGQQHKHCGIISYPTQPITTLYSSSILCIRLLRWSFLFGWKTWLSFAKCIAERFFVPSRLPAASLLQLNGFVPRNMFKAEKTLRKAAESKLAAVEKQLADTEEALRLATADNEIIAVNGSVKSATSVVDRINTGKLYSIEPQGHNIRVIFVEPSGAEELLFQQWSDPLQLDGSILDVRYHPTDQEVIIDEKTSVEIFSHNGSRVLLMSPPKSNAKGGVTLPLGPNPPVQMAFGDVSPADILTLCNGPFDIVRMSKLPERSAYGKAQMGLKVEFASIEACLTARQNIKQNPKFVDWITSYGSDSCADIKSIKVRDYCKQTGTTSSAPKKSFFRFDPQITAILKAHTNTGFSESSSSLFTSPSRAHAAASSGLVADLLTEENGGVSLKSVDDVAGGLENLKVTGKRSL</sequence>
<evidence type="ECO:0000313" key="3">
    <source>
        <dbReference type="Proteomes" id="UP000800200"/>
    </source>
</evidence>
<protein>
    <submittedName>
        <fullName evidence="2">Uncharacterized protein</fullName>
    </submittedName>
</protein>
<gene>
    <name evidence="2" type="ORF">K469DRAFT_688238</name>
</gene>